<sequence length="359" mass="40551">MSTSSVIPDRQATFSPDLAATIGLEEAVLLQALGNRLPREGGRWHALVLSALVREYPFWSAGQIRRLLQRLADLGIITLLAGDDGNSVRISITPAASDGGAGHAPSSPPTPPTTTHEGVRWTPSNALLDLLSINHGIDRDFSQRLARSFDPGAGDHTTDNRFRQHVLSAWREQQPHHSAFQIKEPPAFDRDWQPSADAMEIMSRADIDPEFIDSLRAEFILYWRERGGPPKEVNSKFIGYVRQRWARFSASLHHSTEPRPMPEQWQPDENVYDILRMAGVDREFAVALVPEFALYWRDSNELHTSWNSKFLQHVKHQWRWSQQRGNDHGGQQAHRQGGPGGRTKDRSIAEDLEDTTWAN</sequence>
<organism evidence="3 4">
    <name type="scientific">Luminiphilus syltensis NOR5-1B</name>
    <dbReference type="NCBI Taxonomy" id="565045"/>
    <lineage>
        <taxon>Bacteria</taxon>
        <taxon>Pseudomonadati</taxon>
        <taxon>Pseudomonadota</taxon>
        <taxon>Gammaproteobacteria</taxon>
        <taxon>Cellvibrionales</taxon>
        <taxon>Halieaceae</taxon>
        <taxon>Luminiphilus</taxon>
    </lineage>
</organism>
<feature type="compositionally biased region" description="Acidic residues" evidence="1">
    <location>
        <begin position="350"/>
        <end position="359"/>
    </location>
</feature>
<dbReference type="RefSeq" id="WP_009019771.1">
    <property type="nucleotide sequence ID" value="NZ_DS999411.1"/>
</dbReference>
<dbReference type="Gene3D" id="1.10.8.1180">
    <property type="match status" value="2"/>
</dbReference>
<reference evidence="4" key="1">
    <citation type="journal article" date="2013" name="BMC Microbiol.">
        <title>Taxonomy and evolution of bacteriochlorophyll a-containing members of the OM60/NOR5 clade of marine gammaproteobacteria: description of Luminiphilus syltensis gen. nov., sp. nov., reclassification of Haliea rubra as Pseudohaliea rubra gen. nov., comb. nov., and emendation of Chromatocurvus halotolerans.</title>
        <authorList>
            <person name="Spring S."/>
            <person name="Riedel T."/>
            <person name="Sproer C."/>
            <person name="Yan S."/>
            <person name="Harder J."/>
            <person name="Fuchs B.M."/>
        </authorList>
    </citation>
    <scope>NUCLEOTIDE SEQUENCE [LARGE SCALE GENOMIC DNA]</scope>
    <source>
        <strain evidence="4">NOR51-B</strain>
    </source>
</reference>
<dbReference type="Pfam" id="PF17948">
    <property type="entry name" value="DnaT"/>
    <property type="match status" value="2"/>
</dbReference>
<dbReference type="Proteomes" id="UP000004699">
    <property type="component" value="Unassembled WGS sequence"/>
</dbReference>
<feature type="domain" description="DnaT DNA-binding" evidence="2">
    <location>
        <begin position="260"/>
        <end position="325"/>
    </location>
</feature>
<evidence type="ECO:0000313" key="3">
    <source>
        <dbReference type="EMBL" id="EED35024.1"/>
    </source>
</evidence>
<dbReference type="HOGENOM" id="CLU_771177_0_0_6"/>
<feature type="region of interest" description="Disordered" evidence="1">
    <location>
        <begin position="321"/>
        <end position="359"/>
    </location>
</feature>
<dbReference type="InterPro" id="IPR040480">
    <property type="entry name" value="DnaT_DNA_bind"/>
</dbReference>
<evidence type="ECO:0000313" key="4">
    <source>
        <dbReference type="Proteomes" id="UP000004699"/>
    </source>
</evidence>
<dbReference type="EMBL" id="DS999411">
    <property type="protein sequence ID" value="EED35024.1"/>
    <property type="molecule type" value="Genomic_DNA"/>
</dbReference>
<feature type="region of interest" description="Disordered" evidence="1">
    <location>
        <begin position="91"/>
        <end position="119"/>
    </location>
</feature>
<evidence type="ECO:0000259" key="2">
    <source>
        <dbReference type="Pfam" id="PF17948"/>
    </source>
</evidence>
<name>B8KWA0_9GAMM</name>
<protein>
    <recommendedName>
        <fullName evidence="2">DnaT DNA-binding domain-containing protein</fullName>
    </recommendedName>
</protein>
<proteinExistence type="predicted"/>
<evidence type="ECO:0000256" key="1">
    <source>
        <dbReference type="SAM" id="MobiDB-lite"/>
    </source>
</evidence>
<keyword evidence="4" id="KW-1185">Reference proteome</keyword>
<gene>
    <name evidence="3" type="ORF">NOR51B_965</name>
</gene>
<feature type="domain" description="DnaT DNA-binding" evidence="2">
    <location>
        <begin position="189"/>
        <end position="251"/>
    </location>
</feature>
<accession>B8KWA0</accession>
<dbReference type="AlphaFoldDB" id="B8KWA0"/>
<dbReference type="STRING" id="565045.NOR51B_965"/>
<dbReference type="OrthoDB" id="5718012at2"/>
<dbReference type="eggNOG" id="ENOG502Z86C">
    <property type="taxonomic scope" value="Bacteria"/>
</dbReference>